<evidence type="ECO:0000313" key="2">
    <source>
        <dbReference type="Proteomes" id="UP001519641"/>
    </source>
</evidence>
<reference evidence="1 2" key="1">
    <citation type="submission" date="2021-05" db="EMBL/GenBank/DDBJ databases">
        <title>Whole genome sequence of Curtobacterium flaccumfaciens pv. flaccumfaciens strain CFBP 8819.</title>
        <authorList>
            <person name="Osdaghi E."/>
            <person name="Taghouti G."/>
            <person name="Portier P."/>
            <person name="Fazliarab A."/>
            <person name="Taghavi S.M."/>
            <person name="Briand M."/>
            <person name="Le-Saux M."/>
            <person name="Jacques M.-A."/>
        </authorList>
    </citation>
    <scope>NUCLEOTIDE SEQUENCE [LARGE SCALE GENOMIC DNA]</scope>
    <source>
        <strain evidence="1 2">CFBP 8819</strain>
    </source>
</reference>
<protein>
    <submittedName>
        <fullName evidence="1">Uncharacterized protein</fullName>
    </submittedName>
</protein>
<dbReference type="Proteomes" id="UP001519641">
    <property type="component" value="Unassembled WGS sequence"/>
</dbReference>
<comment type="caution">
    <text evidence="1">The sequence shown here is derived from an EMBL/GenBank/DDBJ whole genome shotgun (WGS) entry which is preliminary data.</text>
</comment>
<dbReference type="RefSeq" id="WP_214529198.1">
    <property type="nucleotide sequence ID" value="NZ_JAHEWN010000005.1"/>
</dbReference>
<name>A0ABS5VBU3_9MICO</name>
<accession>A0ABS5VBU3</accession>
<dbReference type="EMBL" id="JAHEWS010000004">
    <property type="protein sequence ID" value="MBT1586949.1"/>
    <property type="molecule type" value="Genomic_DNA"/>
</dbReference>
<gene>
    <name evidence="1" type="ORF">KK097_03875</name>
</gene>
<evidence type="ECO:0000313" key="1">
    <source>
        <dbReference type="EMBL" id="MBT1586949.1"/>
    </source>
</evidence>
<organism evidence="1 2">
    <name type="scientific">Curtobacterium aurantiacum</name>
    <dbReference type="NCBI Taxonomy" id="3236919"/>
    <lineage>
        <taxon>Bacteria</taxon>
        <taxon>Bacillati</taxon>
        <taxon>Actinomycetota</taxon>
        <taxon>Actinomycetes</taxon>
        <taxon>Micrococcales</taxon>
        <taxon>Microbacteriaceae</taxon>
        <taxon>Curtobacterium</taxon>
    </lineage>
</organism>
<keyword evidence="2" id="KW-1185">Reference proteome</keyword>
<proteinExistence type="predicted"/>
<sequence length="70" mass="6719">MLLEKVNADAALATLPFADVSSRGFSASVPVLATPATAAAFCPGFVAAFKGAAAGAAAFTAGFTIGQAIG</sequence>